<dbReference type="PANTHER" id="PTHR10217:SF435">
    <property type="entry name" value="POTASSIUM VOLTAGE-GATED CHANNEL PROTEIN EAG"/>
    <property type="match status" value="1"/>
</dbReference>
<feature type="transmembrane region" description="Helical" evidence="2">
    <location>
        <begin position="246"/>
        <end position="268"/>
    </location>
</feature>
<dbReference type="SUPFAM" id="SSF81324">
    <property type="entry name" value="Voltage-gated potassium channels"/>
    <property type="match status" value="1"/>
</dbReference>
<accession>A0A7S3NGV6</accession>
<evidence type="ECO:0000256" key="1">
    <source>
        <dbReference type="SAM" id="MobiDB-lite"/>
    </source>
</evidence>
<dbReference type="InterPro" id="IPR013099">
    <property type="entry name" value="K_chnl_dom"/>
</dbReference>
<feature type="transmembrane region" description="Helical" evidence="2">
    <location>
        <begin position="86"/>
        <end position="106"/>
    </location>
</feature>
<feature type="region of interest" description="Disordered" evidence="1">
    <location>
        <begin position="1"/>
        <end position="23"/>
    </location>
</feature>
<keyword evidence="2" id="KW-1133">Transmembrane helix</keyword>
<feature type="domain" description="Potassium channel" evidence="3">
    <location>
        <begin position="315"/>
        <end position="368"/>
    </location>
</feature>
<dbReference type="Pfam" id="PF07885">
    <property type="entry name" value="Ion_trans_2"/>
    <property type="match status" value="1"/>
</dbReference>
<dbReference type="InterPro" id="IPR018490">
    <property type="entry name" value="cNMP-bd_dom_sf"/>
</dbReference>
<proteinExistence type="predicted"/>
<reference evidence="4" key="1">
    <citation type="submission" date="2021-01" db="EMBL/GenBank/DDBJ databases">
        <authorList>
            <person name="Corre E."/>
            <person name="Pelletier E."/>
            <person name="Niang G."/>
            <person name="Scheremetjew M."/>
            <person name="Finn R."/>
            <person name="Kale V."/>
            <person name="Holt S."/>
            <person name="Cochrane G."/>
            <person name="Meng A."/>
            <person name="Brown T."/>
            <person name="Cohen L."/>
        </authorList>
    </citation>
    <scope>NUCLEOTIDE SEQUENCE</scope>
    <source>
        <strain evidence="4">CCMP1510</strain>
    </source>
</reference>
<dbReference type="AlphaFoldDB" id="A0A7S3NGV6"/>
<organism evidence="4">
    <name type="scientific">Aureoumbra lagunensis</name>
    <dbReference type="NCBI Taxonomy" id="44058"/>
    <lineage>
        <taxon>Eukaryota</taxon>
        <taxon>Sar</taxon>
        <taxon>Stramenopiles</taxon>
        <taxon>Ochrophyta</taxon>
        <taxon>Pelagophyceae</taxon>
        <taxon>Pelagomonadales</taxon>
        <taxon>Aureoumbra</taxon>
    </lineage>
</organism>
<dbReference type="InterPro" id="IPR050818">
    <property type="entry name" value="KCNH_animal-type"/>
</dbReference>
<sequence>MVKSSEFESNNEQVKEARVEKDMKYEEDESQAWVERYVRMHNNSRRSTMPPTMVKDGEEKIINIEDSNHGRLLQRMIIQRDAPWKIWFDIGSILLTGVLLICQPLISAFVSRRAAETIVAGRSRAWVIGLDVVQIIWFSFDVIFSFFTTYASYHGINIIEPRLIFKQYIQGYFLPDLFCLIPWDRFIAAAYCPCNWRSSTRIIIDILPLIRAFRISKLKRYFELKELFPDPSDLLGMHSGGDIIDYSIQFLCMAFFLNHIFACSWYFIGERTRNPKIDFPCSTGDFSEITNFSRLRFCTWVQRGGYIDKNGYGNSFLYITSLYWSVTTLTTVGFGDITAMTSIEKMYALIVMLVGVAFFASLVGTLSGAVFAADDATEARRKLKNQVKSYLARHAFPPELAQAISSYLRYHFIEDRPFLSTGGINTGFFFSQRPDDEIKVADFFKSKLNKPLRRAVALHLVARDPSFSTLTFFQHRPAAFIADTVVHMRAYLMGPMEYVVPSQTKLDAIHIVQRGLLFSVCGEGKKQSPTTESPRNFRRPFSRLLSNTEFTYEQVIQLELWVGDFIGHEGLLLHATWIQPLITRTWSEFNLIPGEILLSLLAKFIEVRTDLEASASRLVDDNSMLFQLPPSNPPSAVPSSSSFVNNNAGQQNEVFLVGGEGGGSAEVKHHDEDLHHICNSTLPLLEEKINQRLDFLSDQVHSLLTAIEEEKKPSSAPPSHNSHGNP</sequence>
<gene>
    <name evidence="4" type="ORF">ALAG00032_LOCUS7678</name>
</gene>
<feature type="transmembrane region" description="Helical" evidence="2">
    <location>
        <begin position="347"/>
        <end position="373"/>
    </location>
</feature>
<evidence type="ECO:0000313" key="4">
    <source>
        <dbReference type="EMBL" id="CAE0366930.1"/>
    </source>
</evidence>
<feature type="transmembrane region" description="Helical" evidence="2">
    <location>
        <begin position="316"/>
        <end position="335"/>
    </location>
</feature>
<dbReference type="PANTHER" id="PTHR10217">
    <property type="entry name" value="VOLTAGE AND LIGAND GATED POTASSIUM CHANNEL"/>
    <property type="match status" value="1"/>
</dbReference>
<dbReference type="GO" id="GO:0005886">
    <property type="term" value="C:plasma membrane"/>
    <property type="evidence" value="ECO:0007669"/>
    <property type="project" value="TreeGrafter"/>
</dbReference>
<keyword evidence="2" id="KW-0812">Transmembrane</keyword>
<dbReference type="PRINTS" id="PR01463">
    <property type="entry name" value="EAGCHANLFMLY"/>
</dbReference>
<dbReference type="GO" id="GO:0042391">
    <property type="term" value="P:regulation of membrane potential"/>
    <property type="evidence" value="ECO:0007669"/>
    <property type="project" value="TreeGrafter"/>
</dbReference>
<dbReference type="Gene3D" id="1.10.287.70">
    <property type="match status" value="1"/>
</dbReference>
<keyword evidence="2" id="KW-0472">Membrane</keyword>
<evidence type="ECO:0000259" key="3">
    <source>
        <dbReference type="Pfam" id="PF07885"/>
    </source>
</evidence>
<evidence type="ECO:0000256" key="2">
    <source>
        <dbReference type="SAM" id="Phobius"/>
    </source>
</evidence>
<dbReference type="EMBL" id="HBIJ01011211">
    <property type="protein sequence ID" value="CAE0366930.1"/>
    <property type="molecule type" value="Transcribed_RNA"/>
</dbReference>
<name>A0A7S3NGV6_9STRA</name>
<dbReference type="SUPFAM" id="SSF51206">
    <property type="entry name" value="cAMP-binding domain-like"/>
    <property type="match status" value="1"/>
</dbReference>
<feature type="compositionally biased region" description="Basic and acidic residues" evidence="1">
    <location>
        <begin position="13"/>
        <end position="23"/>
    </location>
</feature>
<dbReference type="InterPro" id="IPR003938">
    <property type="entry name" value="K_chnl_volt-dep_EAG/ELK/ERG"/>
</dbReference>
<dbReference type="GO" id="GO:0005249">
    <property type="term" value="F:voltage-gated potassium channel activity"/>
    <property type="evidence" value="ECO:0007669"/>
    <property type="project" value="InterPro"/>
</dbReference>
<feature type="transmembrane region" description="Helical" evidence="2">
    <location>
        <begin position="126"/>
        <end position="153"/>
    </location>
</feature>
<protein>
    <recommendedName>
        <fullName evidence="3">Potassium channel domain-containing protein</fullName>
    </recommendedName>
</protein>